<feature type="domain" description="Phosphoribosyltransferase" evidence="1">
    <location>
        <begin position="16"/>
        <end position="196"/>
    </location>
</feature>
<accession>A0ABW2J6X1</accession>
<comment type="caution">
    <text evidence="2">The sequence shown here is derived from an EMBL/GenBank/DDBJ whole genome shotgun (WGS) entry which is preliminary data.</text>
</comment>
<keyword evidence="3" id="KW-1185">Reference proteome</keyword>
<dbReference type="Pfam" id="PF00156">
    <property type="entry name" value="Pribosyltran"/>
    <property type="match status" value="1"/>
</dbReference>
<evidence type="ECO:0000313" key="2">
    <source>
        <dbReference type="EMBL" id="MFC7298832.1"/>
    </source>
</evidence>
<proteinExistence type="predicted"/>
<organism evidence="2 3">
    <name type="scientific">Herminiimonas aquatilis</name>
    <dbReference type="NCBI Taxonomy" id="345342"/>
    <lineage>
        <taxon>Bacteria</taxon>
        <taxon>Pseudomonadati</taxon>
        <taxon>Pseudomonadota</taxon>
        <taxon>Betaproteobacteria</taxon>
        <taxon>Burkholderiales</taxon>
        <taxon>Oxalobacteraceae</taxon>
        <taxon>Herminiimonas</taxon>
    </lineage>
</organism>
<dbReference type="SUPFAM" id="SSF53271">
    <property type="entry name" value="PRTase-like"/>
    <property type="match status" value="1"/>
</dbReference>
<dbReference type="Gene3D" id="3.40.50.2020">
    <property type="match status" value="1"/>
</dbReference>
<dbReference type="GO" id="GO:0016757">
    <property type="term" value="F:glycosyltransferase activity"/>
    <property type="evidence" value="ECO:0007669"/>
    <property type="project" value="UniProtKB-KW"/>
</dbReference>
<dbReference type="Proteomes" id="UP001596379">
    <property type="component" value="Unassembled WGS sequence"/>
</dbReference>
<dbReference type="EMBL" id="JBHTCC010000002">
    <property type="protein sequence ID" value="MFC7298832.1"/>
    <property type="molecule type" value="Genomic_DNA"/>
</dbReference>
<evidence type="ECO:0000313" key="3">
    <source>
        <dbReference type="Proteomes" id="UP001596379"/>
    </source>
</evidence>
<name>A0ABW2J6X1_9BURK</name>
<gene>
    <name evidence="2" type="ORF">ACFQO0_10345</name>
</gene>
<reference evidence="3" key="1">
    <citation type="journal article" date="2019" name="Int. J. Syst. Evol. Microbiol.">
        <title>The Global Catalogue of Microorganisms (GCM) 10K type strain sequencing project: providing services to taxonomists for standard genome sequencing and annotation.</title>
        <authorList>
            <consortium name="The Broad Institute Genomics Platform"/>
            <consortium name="The Broad Institute Genome Sequencing Center for Infectious Disease"/>
            <person name="Wu L."/>
            <person name="Ma J."/>
        </authorList>
    </citation>
    <scope>NUCLEOTIDE SEQUENCE [LARGE SCALE GENOMIC DNA]</scope>
    <source>
        <strain evidence="3">CCUG 36956</strain>
    </source>
</reference>
<sequence length="235" mass="25518">MAMQTTMQAKRFKNREEAGMMLAERLAAYGGRRDVIVLALPRGGVPVGFAIARALHAPLDVLLVRKLGVPGHEEYAMGSIAAGGVCILRADVIKQLNIPQSAIDALIARKQEELAYRAEIYRSHRPPADLKDRIVIVVDDGLATGATMAAALQIVHKSAPARIIVAVPVAAHDSVQQIQQQVDDLVCLSIPDFFHAVGLWYEDFTQTSDDEVIQLLNEASRLQALNMPAPQIDAV</sequence>
<dbReference type="InterPro" id="IPR000836">
    <property type="entry name" value="PRTase_dom"/>
</dbReference>
<evidence type="ECO:0000259" key="1">
    <source>
        <dbReference type="Pfam" id="PF00156"/>
    </source>
</evidence>
<protein>
    <submittedName>
        <fullName evidence="2">Phosphoribosyltransferase</fullName>
    </submittedName>
</protein>
<dbReference type="InterPro" id="IPR029057">
    <property type="entry name" value="PRTase-like"/>
</dbReference>
<keyword evidence="2" id="KW-0328">Glycosyltransferase</keyword>
<dbReference type="Gene3D" id="3.30.1310.20">
    <property type="entry name" value="PRTase-like"/>
    <property type="match status" value="1"/>
</dbReference>
<dbReference type="RefSeq" id="WP_382234316.1">
    <property type="nucleotide sequence ID" value="NZ_JBHTCC010000002.1"/>
</dbReference>
<dbReference type="CDD" id="cd06223">
    <property type="entry name" value="PRTases_typeI"/>
    <property type="match status" value="1"/>
</dbReference>
<keyword evidence="2" id="KW-0808">Transferase</keyword>